<keyword evidence="8" id="KW-0812">Transmembrane</keyword>
<dbReference type="OrthoDB" id="10031169at2759"/>
<dbReference type="GO" id="GO:0008237">
    <property type="term" value="F:metallopeptidase activity"/>
    <property type="evidence" value="ECO:0007669"/>
    <property type="project" value="UniProtKB-KW"/>
</dbReference>
<dbReference type="WBParaSite" id="TCLT_0000956001-mRNA-1">
    <property type="protein sequence ID" value="TCLT_0000956001-mRNA-1"/>
    <property type="gene ID" value="TCLT_0000956001"/>
</dbReference>
<dbReference type="SUPFAM" id="SSF55486">
    <property type="entry name" value="Metalloproteases ('zincins'), catalytic domain"/>
    <property type="match status" value="1"/>
</dbReference>
<keyword evidence="4" id="KW-0479">Metal-binding</keyword>
<dbReference type="InterPro" id="IPR014782">
    <property type="entry name" value="Peptidase_M1_dom"/>
</dbReference>
<dbReference type="InterPro" id="IPR001930">
    <property type="entry name" value="Peptidase_M1"/>
</dbReference>
<evidence type="ECO:0000313" key="13">
    <source>
        <dbReference type="WBParaSite" id="TCLT_0000956001-mRNA-1"/>
    </source>
</evidence>
<dbReference type="Gene3D" id="2.60.40.1730">
    <property type="entry name" value="tricorn interacting facor f3 domain"/>
    <property type="match status" value="1"/>
</dbReference>
<dbReference type="GO" id="GO:0016020">
    <property type="term" value="C:membrane"/>
    <property type="evidence" value="ECO:0007669"/>
    <property type="project" value="TreeGrafter"/>
</dbReference>
<evidence type="ECO:0000313" key="11">
    <source>
        <dbReference type="EMBL" id="VDN07185.1"/>
    </source>
</evidence>
<evidence type="ECO:0000256" key="8">
    <source>
        <dbReference type="SAM" id="Phobius"/>
    </source>
</evidence>
<feature type="domain" description="Peptidase M1 membrane alanine aminopeptidase" evidence="9">
    <location>
        <begin position="435"/>
        <end position="625"/>
    </location>
</feature>
<reference evidence="13" key="1">
    <citation type="submission" date="2017-02" db="UniProtKB">
        <authorList>
            <consortium name="WormBaseParasite"/>
        </authorList>
    </citation>
    <scope>IDENTIFICATION</scope>
</reference>
<dbReference type="InterPro" id="IPR042097">
    <property type="entry name" value="Aminopeptidase_N-like_N_sf"/>
</dbReference>
<evidence type="ECO:0000256" key="3">
    <source>
        <dbReference type="ARBA" id="ARBA00022670"/>
    </source>
</evidence>
<keyword evidence="12" id="KW-1185">Reference proteome</keyword>
<feature type="transmembrane region" description="Helical" evidence="8">
    <location>
        <begin position="40"/>
        <end position="63"/>
    </location>
</feature>
<keyword evidence="3" id="KW-0645">Protease</keyword>
<dbReference type="Pfam" id="PF17900">
    <property type="entry name" value="Peptidase_M1_N"/>
    <property type="match status" value="1"/>
</dbReference>
<sequence length="820" mass="92881">MELAQDPPKNTSDGTAIVTAADTSVNFHKHTKWLAHKKQYIIHIILLTTLICLFCGILFMVFVRPRKTIPEKVIYSKEIFKNGSETKKQSIQTTKLPLVTVSKSRSSEATPTSGKVKSTTSAVEITALQEAEEFNAAHTSFNFSSATTSVNYEGFDFTQCITVSTENKNCHRQIHRKSFQNDENIPTEDLVADLGHFMGWYPKHYNLNITVNRVSQVSFTGSVEIYSIATETTSSISVHAGRLISEIGLSQISAHNCHTGKVYCAVSIVYHQRYEVLSVEFAEPISAGDIIVLQIQNFSSFGASDGLIVKSPEVWEPKRPWTVTTFFQLRNARTVFPCFDLPVMKASLNLCVNHPFGTEARSNTKLSHISKNLNEIESCFERTPPLSSYVYAFTVFDKMSSLKDAAKPHEYLPEVEVLYSEEDSIVKPDWISTETVHALKVMANISNFRYPLNKLSLMASYLPVYGLENLGLVILDERFVAYPKYRLAHTILAHEIAQHWIGSIVTVKKWKEICLQEGLSTYLEWIITASFDNSTYLNELINEKRRESITKDSTTSTIIISDFQSYQDISRCFDKSAIFFAMLELGFGPGTVVRLVRILMQRYSYANAGFAEWRKVIEEVSGNVVAGEFFEKYFTQPGLPLIHVSSTSQQLTLTQDITALKQPINANVTTDASPTRSTLILTEKRQMFEVKNAGLVVVDPDGRTHTVIVYEIEIYSNFTNCLQQSACQVLLKPETMKRILDDFCWALLADHFSVPEDQPDKAQVWTQFMDTFSQTNYVRGVCACCMNKKLEKSGTISCRWHWRDVCENLRLIKQIRYLTL</sequence>
<evidence type="ECO:0000259" key="9">
    <source>
        <dbReference type="Pfam" id="PF01433"/>
    </source>
</evidence>
<keyword evidence="8" id="KW-0472">Membrane</keyword>
<dbReference type="OMA" id="TISDWAS"/>
<dbReference type="Pfam" id="PF01433">
    <property type="entry name" value="Peptidase_M1"/>
    <property type="match status" value="1"/>
</dbReference>
<feature type="domain" description="Aminopeptidase N-like N-terminal" evidence="10">
    <location>
        <begin position="202"/>
        <end position="390"/>
    </location>
</feature>
<dbReference type="AlphaFoldDB" id="A0A0N5D8W6"/>
<dbReference type="STRING" id="103827.A0A0N5D8W6"/>
<proteinExistence type="inferred from homology"/>
<dbReference type="GO" id="GO:0006508">
    <property type="term" value="P:proteolysis"/>
    <property type="evidence" value="ECO:0007669"/>
    <property type="project" value="UniProtKB-KW"/>
</dbReference>
<evidence type="ECO:0000256" key="2">
    <source>
        <dbReference type="ARBA" id="ARBA00010136"/>
    </source>
</evidence>
<dbReference type="GO" id="GO:0005615">
    <property type="term" value="C:extracellular space"/>
    <property type="evidence" value="ECO:0007669"/>
    <property type="project" value="TreeGrafter"/>
</dbReference>
<keyword evidence="5" id="KW-0378">Hydrolase</keyword>
<keyword evidence="8" id="KW-1133">Transmembrane helix</keyword>
<dbReference type="PANTHER" id="PTHR11533">
    <property type="entry name" value="PROTEASE M1 ZINC METALLOPROTEASE"/>
    <property type="match status" value="1"/>
</dbReference>
<dbReference type="GO" id="GO:0005737">
    <property type="term" value="C:cytoplasm"/>
    <property type="evidence" value="ECO:0007669"/>
    <property type="project" value="TreeGrafter"/>
</dbReference>
<keyword evidence="6" id="KW-0862">Zinc</keyword>
<dbReference type="SUPFAM" id="SSF63737">
    <property type="entry name" value="Leukotriene A4 hydrolase N-terminal domain"/>
    <property type="match status" value="1"/>
</dbReference>
<evidence type="ECO:0000259" key="10">
    <source>
        <dbReference type="Pfam" id="PF17900"/>
    </source>
</evidence>
<comment type="cofactor">
    <cofactor evidence="1">
        <name>Zn(2+)</name>
        <dbReference type="ChEBI" id="CHEBI:29105"/>
    </cofactor>
</comment>
<gene>
    <name evidence="11" type="ORF">TCLT_LOCUS9549</name>
</gene>
<comment type="similarity">
    <text evidence="2">Belongs to the peptidase M1 family.</text>
</comment>
<dbReference type="InterPro" id="IPR045357">
    <property type="entry name" value="Aminopeptidase_N-like_N"/>
</dbReference>
<keyword evidence="7" id="KW-0482">Metalloprotease</keyword>
<dbReference type="Gene3D" id="1.10.390.10">
    <property type="entry name" value="Neutral Protease Domain 2"/>
    <property type="match status" value="1"/>
</dbReference>
<evidence type="ECO:0000256" key="1">
    <source>
        <dbReference type="ARBA" id="ARBA00001947"/>
    </source>
</evidence>
<dbReference type="Proteomes" id="UP000276776">
    <property type="component" value="Unassembled WGS sequence"/>
</dbReference>
<evidence type="ECO:0000256" key="7">
    <source>
        <dbReference type="ARBA" id="ARBA00023049"/>
    </source>
</evidence>
<evidence type="ECO:0000256" key="6">
    <source>
        <dbReference type="ARBA" id="ARBA00022833"/>
    </source>
</evidence>
<organism evidence="13">
    <name type="scientific">Thelazia callipaeda</name>
    <name type="common">Oriental eyeworm</name>
    <name type="synonym">Parasitic nematode</name>
    <dbReference type="NCBI Taxonomy" id="103827"/>
    <lineage>
        <taxon>Eukaryota</taxon>
        <taxon>Metazoa</taxon>
        <taxon>Ecdysozoa</taxon>
        <taxon>Nematoda</taxon>
        <taxon>Chromadorea</taxon>
        <taxon>Rhabditida</taxon>
        <taxon>Spirurina</taxon>
        <taxon>Spiruromorpha</taxon>
        <taxon>Thelazioidea</taxon>
        <taxon>Thelaziidae</taxon>
        <taxon>Thelazia</taxon>
    </lineage>
</organism>
<evidence type="ECO:0000256" key="4">
    <source>
        <dbReference type="ARBA" id="ARBA00022723"/>
    </source>
</evidence>
<evidence type="ECO:0000256" key="5">
    <source>
        <dbReference type="ARBA" id="ARBA00022801"/>
    </source>
</evidence>
<evidence type="ECO:0000313" key="12">
    <source>
        <dbReference type="Proteomes" id="UP000276776"/>
    </source>
</evidence>
<name>A0A0N5D8W6_THECL</name>
<dbReference type="EMBL" id="UYYF01004822">
    <property type="protein sequence ID" value="VDN07185.1"/>
    <property type="molecule type" value="Genomic_DNA"/>
</dbReference>
<accession>A0A0N5D8W6</accession>
<protein>
    <submittedName>
        <fullName evidence="13">Aminopeptidase</fullName>
    </submittedName>
</protein>
<dbReference type="PRINTS" id="PR00756">
    <property type="entry name" value="ALADIPTASE"/>
</dbReference>
<dbReference type="PANTHER" id="PTHR11533:SF294">
    <property type="entry name" value="THYROTROPIN-RELEASING HORMONE-DEGRADING ECTOENZYME"/>
    <property type="match status" value="1"/>
</dbReference>
<dbReference type="GO" id="GO:0008270">
    <property type="term" value="F:zinc ion binding"/>
    <property type="evidence" value="ECO:0007669"/>
    <property type="project" value="InterPro"/>
</dbReference>
<dbReference type="InterPro" id="IPR027268">
    <property type="entry name" value="Peptidase_M4/M1_CTD_sf"/>
</dbReference>
<dbReference type="InterPro" id="IPR050344">
    <property type="entry name" value="Peptidase_M1_aminopeptidases"/>
</dbReference>
<reference evidence="11 12" key="2">
    <citation type="submission" date="2018-11" db="EMBL/GenBank/DDBJ databases">
        <authorList>
            <consortium name="Pathogen Informatics"/>
        </authorList>
    </citation>
    <scope>NUCLEOTIDE SEQUENCE [LARGE SCALE GENOMIC DNA]</scope>
</reference>